<dbReference type="PANTHER" id="PTHR12304:SF4">
    <property type="entry name" value="URIDINE NUCLEOSIDASE"/>
    <property type="match status" value="1"/>
</dbReference>
<dbReference type="InterPro" id="IPR015910">
    <property type="entry name" value="I/U_nuclsd_hydro_CS"/>
</dbReference>
<dbReference type="Proteomes" id="UP000001591">
    <property type="component" value="Chromosome"/>
</dbReference>
<dbReference type="STRING" id="414684.RC1_2455"/>
<evidence type="ECO:0000259" key="3">
    <source>
        <dbReference type="Pfam" id="PF01156"/>
    </source>
</evidence>
<keyword evidence="2 4" id="KW-0326">Glycosidase</keyword>
<dbReference type="Pfam" id="PF01156">
    <property type="entry name" value="IU_nuc_hydro"/>
    <property type="match status" value="1"/>
</dbReference>
<dbReference type="PANTHER" id="PTHR12304">
    <property type="entry name" value="INOSINE-URIDINE PREFERRING NUCLEOSIDE HYDROLASE"/>
    <property type="match status" value="1"/>
</dbReference>
<dbReference type="InterPro" id="IPR001910">
    <property type="entry name" value="Inosine/uridine_hydrolase_dom"/>
</dbReference>
<proteinExistence type="predicted"/>
<reference evidence="4 5" key="1">
    <citation type="journal article" date="2010" name="BMC Genomics">
        <title>Metabolic flexibility revealed in the genome of the cyst-forming alpha-1 proteobacterium Rhodospirillum centenum.</title>
        <authorList>
            <person name="Lu Y.K."/>
            <person name="Marden J."/>
            <person name="Han M."/>
            <person name="Swingley W.D."/>
            <person name="Mastrian S.D."/>
            <person name="Chowdhury S.R."/>
            <person name="Hao J."/>
            <person name="Helmy T."/>
            <person name="Kim S."/>
            <person name="Kurdoglu A.A."/>
            <person name="Matthies H.J."/>
            <person name="Rollo D."/>
            <person name="Stothard P."/>
            <person name="Blankenship R.E."/>
            <person name="Bauer C.E."/>
            <person name="Touchman J.W."/>
        </authorList>
    </citation>
    <scope>NUCLEOTIDE SEQUENCE [LARGE SCALE GENOMIC DNA]</scope>
    <source>
        <strain evidence="5">ATCC 51521 / SW</strain>
    </source>
</reference>
<accession>B6IUL3</accession>
<dbReference type="HOGENOM" id="CLU_036838_2_0_5"/>
<evidence type="ECO:0000256" key="1">
    <source>
        <dbReference type="ARBA" id="ARBA00022801"/>
    </source>
</evidence>
<dbReference type="EMBL" id="CP000613">
    <property type="protein sequence ID" value="ACI99838.1"/>
    <property type="molecule type" value="Genomic_DNA"/>
</dbReference>
<keyword evidence="5" id="KW-1185">Reference proteome</keyword>
<dbReference type="GO" id="GO:0006152">
    <property type="term" value="P:purine nucleoside catabolic process"/>
    <property type="evidence" value="ECO:0007669"/>
    <property type="project" value="TreeGrafter"/>
</dbReference>
<dbReference type="Gene3D" id="3.90.245.10">
    <property type="entry name" value="Ribonucleoside hydrolase-like"/>
    <property type="match status" value="1"/>
</dbReference>
<dbReference type="eggNOG" id="COG1957">
    <property type="taxonomic scope" value="Bacteria"/>
</dbReference>
<dbReference type="AlphaFoldDB" id="B6IUL3"/>
<dbReference type="KEGG" id="rce:RC1_2455"/>
<dbReference type="EC" id="3.2.-.-" evidence="4"/>
<gene>
    <name evidence="4" type="primary">rihA</name>
    <name evidence="4" type="ordered locus">RC1_2455</name>
</gene>
<protein>
    <submittedName>
        <fullName evidence="4">Pyrimidine-specific ribonucleoside hydrolase</fullName>
        <ecNumber evidence="4">3.2.-.-</ecNumber>
    </submittedName>
</protein>
<dbReference type="PROSITE" id="PS01247">
    <property type="entry name" value="IUNH"/>
    <property type="match status" value="1"/>
</dbReference>
<dbReference type="InterPro" id="IPR036452">
    <property type="entry name" value="Ribo_hydro-like"/>
</dbReference>
<keyword evidence="1 4" id="KW-0378">Hydrolase</keyword>
<organism evidence="4 5">
    <name type="scientific">Rhodospirillum centenum (strain ATCC 51521 / SW)</name>
    <dbReference type="NCBI Taxonomy" id="414684"/>
    <lineage>
        <taxon>Bacteria</taxon>
        <taxon>Pseudomonadati</taxon>
        <taxon>Pseudomonadota</taxon>
        <taxon>Alphaproteobacteria</taxon>
        <taxon>Rhodospirillales</taxon>
        <taxon>Rhodospirillaceae</taxon>
        <taxon>Rhodospirillum</taxon>
    </lineage>
</organism>
<dbReference type="CDD" id="cd02651">
    <property type="entry name" value="nuc_hydro_IU_UC_XIUA"/>
    <property type="match status" value="1"/>
</dbReference>
<feature type="domain" description="Inosine/uridine-preferring nucleoside hydrolase" evidence="3">
    <location>
        <begin position="13"/>
        <end position="310"/>
    </location>
</feature>
<dbReference type="GO" id="GO:0008477">
    <property type="term" value="F:purine nucleosidase activity"/>
    <property type="evidence" value="ECO:0007669"/>
    <property type="project" value="TreeGrafter"/>
</dbReference>
<dbReference type="SUPFAM" id="SSF53590">
    <property type="entry name" value="Nucleoside hydrolase"/>
    <property type="match status" value="1"/>
</dbReference>
<sequence>MPEERDTMAAEKIIIDTDPGQDDAVAMLLALASPEELEVLGITAVAGNAPLPLTEVNARKICELAGRRDVPVFAGCDRPMFRELHTAPEVHGSTGLDGPVLPEPTLPLQEKHAVDFIVETVMAHEPGSVTLVPVGPLTNVARALMREPALAARLKRIVLMGGAQSEGGNSTPCAEFNIYVDPHAADVVFRSGAPIVAFPLDVTHKVLTTHARKEAIRALGSRVAQATFEMLDFYNRYDEHKYGTDGGPLHDPCTVAWLLKPELFRGKLCNVEIETQSPLTIGQTVVDRWGTTGRPKNALWITEADADGFFALLTERLARL</sequence>
<dbReference type="GO" id="GO:0005829">
    <property type="term" value="C:cytosol"/>
    <property type="evidence" value="ECO:0007669"/>
    <property type="project" value="TreeGrafter"/>
</dbReference>
<dbReference type="GO" id="GO:0045437">
    <property type="term" value="F:uridine nucleosidase activity"/>
    <property type="evidence" value="ECO:0007669"/>
    <property type="project" value="UniProtKB-ARBA"/>
</dbReference>
<evidence type="ECO:0000313" key="5">
    <source>
        <dbReference type="Proteomes" id="UP000001591"/>
    </source>
</evidence>
<evidence type="ECO:0000313" key="4">
    <source>
        <dbReference type="EMBL" id="ACI99838.1"/>
    </source>
</evidence>
<name>B6IUL3_RHOCS</name>
<dbReference type="InterPro" id="IPR023186">
    <property type="entry name" value="IUNH"/>
</dbReference>
<evidence type="ECO:0000256" key="2">
    <source>
        <dbReference type="ARBA" id="ARBA00023295"/>
    </source>
</evidence>